<proteinExistence type="predicted"/>
<accession>A0AAU6W220</accession>
<name>A0AAU6W220_9VIRU</name>
<evidence type="ECO:0000313" key="1">
    <source>
        <dbReference type="EMBL" id="XAI70721.1"/>
    </source>
</evidence>
<reference evidence="1" key="1">
    <citation type="journal article" date="2024" name="J. Gen. Virol.">
        <title>Novel phages of Pseudomonas syringae unveil numerous potential auxiliary metabolic genes.</title>
        <authorList>
            <person name="Feltin C."/>
            <person name="Garneau J.R."/>
            <person name="Morris C.E."/>
            <person name="Berard A."/>
            <person name="Torres-Barcelo C."/>
        </authorList>
    </citation>
    <scope>NUCLEOTIDE SEQUENCE</scope>
</reference>
<sequence length="247" mass="28222">MSNWVKLSRKLATSAIAAKPEYLAVWIHLLMAASYKAGDVLVGRQVVRLNPGQLVFGRHKFSEKTGVSEGTIRSALKVLESLQQITIKSESKFSVISITNWAFYQGEQPANNQIRTSSEPAVNHNKEVQELQEEDQKLLRKPAVADLDEEGLKAPRAKPVPYAEIFDAYSRILPSLPQPTLRDDARKNAIRLRWQMDERFQTVDFWVEYFEYIKGCQFLMGMKGACFDWFFKPANFKKVIDGNYDNA</sequence>
<evidence type="ECO:0008006" key="2">
    <source>
        <dbReference type="Google" id="ProtNLM"/>
    </source>
</evidence>
<dbReference type="EMBL" id="PP179326">
    <property type="protein sequence ID" value="XAI70721.1"/>
    <property type="molecule type" value="Genomic_DNA"/>
</dbReference>
<gene>
    <name evidence="1" type="ORF">Orimi01_00064</name>
</gene>
<protein>
    <recommendedName>
        <fullName evidence="2">DNA replication protein</fullName>
    </recommendedName>
</protein>
<organism evidence="1">
    <name type="scientific">Pseudomonas phage Orimi01</name>
    <dbReference type="NCBI Taxonomy" id="3138541"/>
    <lineage>
        <taxon>Viruses</taxon>
    </lineage>
</organism>